<dbReference type="Gene3D" id="3.30.70.1450">
    <property type="entry name" value="Regulator of K+ conductance, C-terminal domain"/>
    <property type="match status" value="1"/>
</dbReference>
<evidence type="ECO:0000256" key="2">
    <source>
        <dbReference type="ARBA" id="ARBA00023065"/>
    </source>
</evidence>
<dbReference type="SUPFAM" id="SSF116726">
    <property type="entry name" value="TrkA C-terminal domain-like"/>
    <property type="match status" value="1"/>
</dbReference>
<accession>A0A1M5U6S3</accession>
<dbReference type="PANTHER" id="PTHR43833:SF5">
    <property type="entry name" value="TRK SYSTEM POTASSIUM UPTAKE PROTEIN TRKA"/>
    <property type="match status" value="1"/>
</dbReference>
<keyword evidence="2" id="KW-0406">Ion transport</keyword>
<dbReference type="GO" id="GO:0006813">
    <property type="term" value="P:potassium ion transport"/>
    <property type="evidence" value="ECO:0007669"/>
    <property type="project" value="InterPro"/>
</dbReference>
<dbReference type="InterPro" id="IPR006037">
    <property type="entry name" value="RCK_C"/>
</dbReference>
<dbReference type="Gene3D" id="3.40.50.720">
    <property type="entry name" value="NAD(P)-binding Rossmann-like Domain"/>
    <property type="match status" value="1"/>
</dbReference>
<gene>
    <name evidence="5" type="ORF">SAMN02745199_1653</name>
</gene>
<evidence type="ECO:0000313" key="5">
    <source>
        <dbReference type="EMBL" id="SHH58628.1"/>
    </source>
</evidence>
<reference evidence="6" key="1">
    <citation type="submission" date="2016-11" db="EMBL/GenBank/DDBJ databases">
        <authorList>
            <person name="Varghese N."/>
            <person name="Submissions S."/>
        </authorList>
    </citation>
    <scope>NUCLEOTIDE SEQUENCE [LARGE SCALE GENOMIC DNA]</scope>
    <source>
        <strain evidence="6">DSM 15807</strain>
    </source>
</reference>
<dbReference type="GO" id="GO:0008324">
    <property type="term" value="F:monoatomic cation transmembrane transporter activity"/>
    <property type="evidence" value="ECO:0007669"/>
    <property type="project" value="InterPro"/>
</dbReference>
<dbReference type="InterPro" id="IPR036721">
    <property type="entry name" value="RCK_C_sf"/>
</dbReference>
<evidence type="ECO:0000259" key="3">
    <source>
        <dbReference type="PROSITE" id="PS51201"/>
    </source>
</evidence>
<dbReference type="InterPro" id="IPR050721">
    <property type="entry name" value="Trk_Ktr_HKT_K-transport"/>
</dbReference>
<dbReference type="AlphaFoldDB" id="A0A1M5U6S3"/>
<name>A0A1M5U6S3_9BACT</name>
<dbReference type="EMBL" id="FQXN01000008">
    <property type="protein sequence ID" value="SHH58628.1"/>
    <property type="molecule type" value="Genomic_DNA"/>
</dbReference>
<organism evidence="5 6">
    <name type="scientific">Thermosipho atlanticus DSM 15807</name>
    <dbReference type="NCBI Taxonomy" id="1123380"/>
    <lineage>
        <taxon>Bacteria</taxon>
        <taxon>Thermotogati</taxon>
        <taxon>Thermotogota</taxon>
        <taxon>Thermotogae</taxon>
        <taxon>Thermotogales</taxon>
        <taxon>Fervidobacteriaceae</taxon>
        <taxon>Thermosipho</taxon>
    </lineage>
</organism>
<dbReference type="SUPFAM" id="SSF51735">
    <property type="entry name" value="NAD(P)-binding Rossmann-fold domains"/>
    <property type="match status" value="1"/>
</dbReference>
<proteinExistence type="predicted"/>
<feature type="domain" description="RCK C-terminal" evidence="4">
    <location>
        <begin position="137"/>
        <end position="218"/>
    </location>
</feature>
<feature type="domain" description="RCK N-terminal" evidence="3">
    <location>
        <begin position="1"/>
        <end position="118"/>
    </location>
</feature>
<dbReference type="Proteomes" id="UP000242592">
    <property type="component" value="Unassembled WGS sequence"/>
</dbReference>
<evidence type="ECO:0000256" key="1">
    <source>
        <dbReference type="ARBA" id="ARBA00022448"/>
    </source>
</evidence>
<dbReference type="OrthoDB" id="9775180at2"/>
<evidence type="ECO:0000313" key="6">
    <source>
        <dbReference type="Proteomes" id="UP000242592"/>
    </source>
</evidence>
<keyword evidence="6" id="KW-1185">Reference proteome</keyword>
<dbReference type="InterPro" id="IPR003148">
    <property type="entry name" value="RCK_N"/>
</dbReference>
<evidence type="ECO:0000259" key="4">
    <source>
        <dbReference type="PROSITE" id="PS51202"/>
    </source>
</evidence>
<dbReference type="PROSITE" id="PS51201">
    <property type="entry name" value="RCK_N"/>
    <property type="match status" value="1"/>
</dbReference>
<dbReference type="PROSITE" id="PS51202">
    <property type="entry name" value="RCK_C"/>
    <property type="match status" value="1"/>
</dbReference>
<dbReference type="RefSeq" id="WP_073074033.1">
    <property type="nucleotide sequence ID" value="NZ_FQXN01000008.1"/>
</dbReference>
<keyword evidence="1" id="KW-0813">Transport</keyword>
<dbReference type="PANTHER" id="PTHR43833">
    <property type="entry name" value="POTASSIUM CHANNEL PROTEIN 2-RELATED-RELATED"/>
    <property type="match status" value="1"/>
</dbReference>
<protein>
    <submittedName>
        <fullName evidence="5">Trk system potassium uptake protein TrkA</fullName>
    </submittedName>
</protein>
<sequence length="219" mass="24240">MKVVIIGGERIAYFLAKSFTSKGYRIYLVNKDAKLCEDFARDLKAIVIHGDASKRSVLEQLDIEEDDIVVVLTNKDKENLIITQLSKKIFGVKNIVTLVNNPDNIELFNKLGITAVVSTTTMLQRALENLLFGKELEEFLSLEEGKLAFLKIEIPENAQVVGKKLKDIGLPHDCVVGGILRKGEVIIPHGDSILEVGDRLFIIAVPTVQTEIANLLTGE</sequence>
<dbReference type="InterPro" id="IPR036291">
    <property type="entry name" value="NAD(P)-bd_dom_sf"/>
</dbReference>
<dbReference type="STRING" id="1123380.SAMN02745199_1653"/>
<dbReference type="Pfam" id="PF02080">
    <property type="entry name" value="TrkA_C"/>
    <property type="match status" value="1"/>
</dbReference>
<dbReference type="Pfam" id="PF02254">
    <property type="entry name" value="TrkA_N"/>
    <property type="match status" value="1"/>
</dbReference>